<accession>A0A1H7FCM2</accession>
<protein>
    <submittedName>
        <fullName evidence="7">Transferase 2, rSAM/selenodomain-associated</fullName>
    </submittedName>
</protein>
<dbReference type="GO" id="GO:0016757">
    <property type="term" value="F:glycosyltransferase activity"/>
    <property type="evidence" value="ECO:0007669"/>
    <property type="project" value="UniProtKB-KW"/>
</dbReference>
<organism evidence="7 8">
    <name type="scientific">Atopomonas hussainii</name>
    <dbReference type="NCBI Taxonomy" id="1429083"/>
    <lineage>
        <taxon>Bacteria</taxon>
        <taxon>Pseudomonadati</taxon>
        <taxon>Pseudomonadota</taxon>
        <taxon>Gammaproteobacteria</taxon>
        <taxon>Pseudomonadales</taxon>
        <taxon>Pseudomonadaceae</taxon>
        <taxon>Atopomonas</taxon>
    </lineage>
</organism>
<dbReference type="GO" id="GO:0005886">
    <property type="term" value="C:plasma membrane"/>
    <property type="evidence" value="ECO:0007669"/>
    <property type="project" value="UniProtKB-SubCell"/>
</dbReference>
<dbReference type="RefSeq" id="WP_074864176.1">
    <property type="nucleotide sequence ID" value="NZ_FOAS01000001.1"/>
</dbReference>
<name>A0A1H7FCM2_9GAMM</name>
<keyword evidence="3" id="KW-0328">Glycosyltransferase</keyword>
<dbReference type="PANTHER" id="PTHR43646:SF2">
    <property type="entry name" value="GLYCOSYLTRANSFERASE 2-LIKE DOMAIN-CONTAINING PROTEIN"/>
    <property type="match status" value="1"/>
</dbReference>
<evidence type="ECO:0000256" key="5">
    <source>
        <dbReference type="ARBA" id="ARBA00023136"/>
    </source>
</evidence>
<keyword evidence="5" id="KW-0472">Membrane</keyword>
<dbReference type="InterPro" id="IPR026461">
    <property type="entry name" value="Trfase_2_rSAM/seldom_assoc"/>
</dbReference>
<evidence type="ECO:0000256" key="4">
    <source>
        <dbReference type="ARBA" id="ARBA00022679"/>
    </source>
</evidence>
<dbReference type="CDD" id="cd02522">
    <property type="entry name" value="GT_2_like_a"/>
    <property type="match status" value="1"/>
</dbReference>
<dbReference type="Pfam" id="PF00535">
    <property type="entry name" value="Glycos_transf_2"/>
    <property type="match status" value="1"/>
</dbReference>
<evidence type="ECO:0000256" key="3">
    <source>
        <dbReference type="ARBA" id="ARBA00022676"/>
    </source>
</evidence>
<keyword evidence="4 7" id="KW-0808">Transferase</keyword>
<dbReference type="EMBL" id="FOAS01000001">
    <property type="protein sequence ID" value="SEK23729.1"/>
    <property type="molecule type" value="Genomic_DNA"/>
</dbReference>
<evidence type="ECO:0000259" key="6">
    <source>
        <dbReference type="Pfam" id="PF00535"/>
    </source>
</evidence>
<proteinExistence type="predicted"/>
<dbReference type="Gene3D" id="3.90.550.10">
    <property type="entry name" value="Spore Coat Polysaccharide Biosynthesis Protein SpsA, Chain A"/>
    <property type="match status" value="1"/>
</dbReference>
<dbReference type="InterPro" id="IPR029044">
    <property type="entry name" value="Nucleotide-diphossugar_trans"/>
</dbReference>
<reference evidence="7 8" key="1">
    <citation type="submission" date="2016-10" db="EMBL/GenBank/DDBJ databases">
        <authorList>
            <person name="de Groot N.N."/>
        </authorList>
    </citation>
    <scope>NUCLEOTIDE SEQUENCE [LARGE SCALE GENOMIC DNA]</scope>
    <source>
        <strain evidence="7 8">JCM 19513</strain>
    </source>
</reference>
<evidence type="ECO:0000313" key="8">
    <source>
        <dbReference type="Proteomes" id="UP000185766"/>
    </source>
</evidence>
<dbReference type="SUPFAM" id="SSF53448">
    <property type="entry name" value="Nucleotide-diphospho-sugar transferases"/>
    <property type="match status" value="1"/>
</dbReference>
<sequence>MPWLSLIIPVRNDATALASLLHSLQTQRGALELIVVDGQSTDNSVALAQPLADQVLSSPPGRAQQMNAGAAVAKGEVLLFVHADTQLPEHFAALIQAAVQHADWGRFDVRLAPSSFLLRWVARLMNWRSRLTRIATGDQAIFVRRDLFQQLGGYAPIPLMEDIELCQRLKRSGRFAAIGTPLITSSRRWLKHGTLRTIGLMWSLRLRYWLGADPAALAARYYGSSKP</sequence>
<gene>
    <name evidence="7" type="ORF">SAMN05216214_101182</name>
</gene>
<feature type="domain" description="Glycosyltransferase 2-like" evidence="6">
    <location>
        <begin position="5"/>
        <end position="101"/>
    </location>
</feature>
<keyword evidence="8" id="KW-1185">Reference proteome</keyword>
<evidence type="ECO:0000313" key="7">
    <source>
        <dbReference type="EMBL" id="SEK23729.1"/>
    </source>
</evidence>
<keyword evidence="2" id="KW-1003">Cell membrane</keyword>
<comment type="subcellular location">
    <subcellularLocation>
        <location evidence="1">Cell membrane</location>
    </subcellularLocation>
</comment>
<dbReference type="NCBIfam" id="TIGR04283">
    <property type="entry name" value="glyco_like_mftF"/>
    <property type="match status" value="1"/>
</dbReference>
<dbReference type="AlphaFoldDB" id="A0A1H7FCM2"/>
<dbReference type="STRING" id="1429083.GCA_001885685_02368"/>
<evidence type="ECO:0000256" key="1">
    <source>
        <dbReference type="ARBA" id="ARBA00004236"/>
    </source>
</evidence>
<evidence type="ECO:0000256" key="2">
    <source>
        <dbReference type="ARBA" id="ARBA00022475"/>
    </source>
</evidence>
<dbReference type="InterPro" id="IPR001173">
    <property type="entry name" value="Glyco_trans_2-like"/>
</dbReference>
<dbReference type="Proteomes" id="UP000185766">
    <property type="component" value="Unassembled WGS sequence"/>
</dbReference>
<dbReference type="PANTHER" id="PTHR43646">
    <property type="entry name" value="GLYCOSYLTRANSFERASE"/>
    <property type="match status" value="1"/>
</dbReference>